<dbReference type="AlphaFoldDB" id="A0A8S9TXD8"/>
<protein>
    <submittedName>
        <fullName evidence="2">Uncharacterized protein</fullName>
    </submittedName>
</protein>
<comment type="caution">
    <text evidence="2">The sequence shown here is derived from an EMBL/GenBank/DDBJ whole genome shotgun (WGS) entry which is preliminary data.</text>
</comment>
<evidence type="ECO:0000313" key="2">
    <source>
        <dbReference type="EMBL" id="KAF4133391.1"/>
    </source>
</evidence>
<gene>
    <name evidence="2" type="ORF">GN958_ATG17410</name>
</gene>
<evidence type="ECO:0000313" key="3">
    <source>
        <dbReference type="Proteomes" id="UP000704712"/>
    </source>
</evidence>
<feature type="region of interest" description="Disordered" evidence="1">
    <location>
        <begin position="1"/>
        <end position="28"/>
    </location>
</feature>
<dbReference type="PANTHER" id="PTHR11697">
    <property type="entry name" value="GENERAL TRANSCRIPTION FACTOR 2-RELATED ZINC FINGER PROTEIN"/>
    <property type="match status" value="1"/>
</dbReference>
<dbReference type="PANTHER" id="PTHR11697:SF230">
    <property type="entry name" value="ZINC FINGER, MYM DOMAIN CONTAINING 1"/>
    <property type="match status" value="1"/>
</dbReference>
<dbReference type="Proteomes" id="UP000704712">
    <property type="component" value="Unassembled WGS sequence"/>
</dbReference>
<proteinExistence type="predicted"/>
<evidence type="ECO:0000256" key="1">
    <source>
        <dbReference type="SAM" id="MobiDB-lite"/>
    </source>
</evidence>
<dbReference type="EMBL" id="JAACNO010002391">
    <property type="protein sequence ID" value="KAF4133391.1"/>
    <property type="molecule type" value="Genomic_DNA"/>
</dbReference>
<organism evidence="2 3">
    <name type="scientific">Phytophthora infestans</name>
    <name type="common">Potato late blight agent</name>
    <name type="synonym">Botrytis infestans</name>
    <dbReference type="NCBI Taxonomy" id="4787"/>
    <lineage>
        <taxon>Eukaryota</taxon>
        <taxon>Sar</taxon>
        <taxon>Stramenopiles</taxon>
        <taxon>Oomycota</taxon>
        <taxon>Peronosporomycetes</taxon>
        <taxon>Peronosporales</taxon>
        <taxon>Peronosporaceae</taxon>
        <taxon>Phytophthora</taxon>
    </lineage>
</organism>
<feature type="non-terminal residue" evidence="2">
    <location>
        <position position="1"/>
    </location>
</feature>
<accession>A0A8S9TXD8</accession>
<name>A0A8S9TXD8_PHYIN</name>
<reference evidence="2" key="1">
    <citation type="submission" date="2020-03" db="EMBL/GenBank/DDBJ databases">
        <title>Hybrid Assembly of Korean Phytophthora infestans isolates.</title>
        <authorList>
            <person name="Prokchorchik M."/>
            <person name="Lee Y."/>
            <person name="Seo J."/>
            <person name="Cho J.-H."/>
            <person name="Park Y.-E."/>
            <person name="Jang D.-C."/>
            <person name="Im J.-S."/>
            <person name="Choi J.-G."/>
            <person name="Park H.-J."/>
            <person name="Lee G.-B."/>
            <person name="Lee Y.-G."/>
            <person name="Hong S.-Y."/>
            <person name="Cho K."/>
            <person name="Sohn K.H."/>
        </authorList>
    </citation>
    <scope>NUCLEOTIDE SEQUENCE</scope>
    <source>
        <strain evidence="2">KR_2_A2</strain>
    </source>
</reference>
<dbReference type="InterPro" id="IPR055298">
    <property type="entry name" value="AtLOH3-like"/>
</dbReference>
<sequence>LEAVGRGKPGFPGADAPRLTSEPTQEEHYHKDTYLAELNDIISELSARFSSDTLSLLELSGGLSPANNFEMWDRDKIVKLAESYYCDDFPDIITLGEEVDRLTAISKSGKRFKDLKTTEDLCPTIYSTDNQAFFPSLHRLVQLICVLPSQDDRSTMGDSWMSNLMLLAMERDLTNSIDKDEVIDAFNALTTRRIPMQFKPSSVFQAFLELFALDLLVKDPVISLLTGLADNWQFFWISEGAILKAIIKEPGEAFQVTRTLLAQSLPAGTDIELPCFQEP</sequence>
<feature type="non-terminal residue" evidence="2">
    <location>
        <position position="279"/>
    </location>
</feature>